<dbReference type="Proteomes" id="UP000076404">
    <property type="component" value="Chromosome"/>
</dbReference>
<dbReference type="PANTHER" id="PTHR37298:SF1">
    <property type="entry name" value="UPF0111 PROTEIN YKAA"/>
    <property type="match status" value="1"/>
</dbReference>
<dbReference type="eggNOG" id="COG1392">
    <property type="taxonomic scope" value="Bacteria"/>
</dbReference>
<keyword evidence="3" id="KW-1185">Reference proteome</keyword>
<dbReference type="EMBL" id="CP011454">
    <property type="protein sequence ID" value="AMW05318.1"/>
    <property type="molecule type" value="Genomic_DNA"/>
</dbReference>
<dbReference type="Pfam" id="PF01865">
    <property type="entry name" value="PhoU_div"/>
    <property type="match status" value="1"/>
</dbReference>
<dbReference type="OrthoDB" id="9797568at2"/>
<sequence length="203" mass="22748">MKLFSKDETFFDHFRGLAVHISEAATLLRTLFENPANAAQISVQIKKVETDGDAIVHLINQRIDTSFVTPLDREDIHMLAKRLDNVIDLINGASRRVVMFRVTAPRDGGVQMADVLVRAGKEILQAVGNISKRQRMMEHGRAVKMLEEEGDVLYAQAVGALFEKDEPAIEVLKWKEIFDALEEAIDECEDVSNTLESIALKNS</sequence>
<gene>
    <name evidence="2" type="ORF">GEMMAAP_11925</name>
</gene>
<evidence type="ECO:0000313" key="3">
    <source>
        <dbReference type="Proteomes" id="UP000076404"/>
    </source>
</evidence>
<dbReference type="Gene3D" id="1.20.58.220">
    <property type="entry name" value="Phosphate transport system protein phou homolog 2, domain 2"/>
    <property type="match status" value="1"/>
</dbReference>
<protein>
    <recommendedName>
        <fullName evidence="4">Phosphate transport regulator</fullName>
    </recommendedName>
</protein>
<accession>A0A143BJW8</accession>
<dbReference type="STRING" id="1379270.GEMMAAP_11925"/>
<dbReference type="InterPro" id="IPR038078">
    <property type="entry name" value="PhoU-like_sf"/>
</dbReference>
<name>A0A143BJW8_9BACT</name>
<dbReference type="PANTHER" id="PTHR37298">
    <property type="entry name" value="UPF0111 PROTEIN YKAA"/>
    <property type="match status" value="1"/>
</dbReference>
<comment type="similarity">
    <text evidence="1">Belongs to the UPF0111 family.</text>
</comment>
<dbReference type="AlphaFoldDB" id="A0A143BJW8"/>
<reference evidence="2 3" key="2">
    <citation type="journal article" date="2016" name="Environ. Microbiol. Rep.">
        <title>Metagenomic evidence for the presence of phototrophic Gemmatimonadetes bacteria in diverse environments.</title>
        <authorList>
            <person name="Zeng Y."/>
            <person name="Baumbach J."/>
            <person name="Barbosa E.G."/>
            <person name="Azevedo V."/>
            <person name="Zhang C."/>
            <person name="Koblizek M."/>
        </authorList>
    </citation>
    <scope>NUCLEOTIDE SEQUENCE [LARGE SCALE GENOMIC DNA]</scope>
    <source>
        <strain evidence="2 3">AP64</strain>
    </source>
</reference>
<evidence type="ECO:0000313" key="2">
    <source>
        <dbReference type="EMBL" id="AMW05318.1"/>
    </source>
</evidence>
<dbReference type="InterPro" id="IPR018445">
    <property type="entry name" value="Put_Phosphate_transp_reg"/>
</dbReference>
<dbReference type="InterPro" id="IPR052912">
    <property type="entry name" value="UPF0111_domain"/>
</dbReference>
<reference evidence="2 3" key="1">
    <citation type="journal article" date="2014" name="Proc. Natl. Acad. Sci. U.S.A.">
        <title>Functional type 2 photosynthetic reaction centers found in the rare bacterial phylum Gemmatimonadetes.</title>
        <authorList>
            <person name="Zeng Y."/>
            <person name="Feng F."/>
            <person name="Medova H."/>
            <person name="Dean J."/>
            <person name="Koblizek M."/>
        </authorList>
    </citation>
    <scope>NUCLEOTIDE SEQUENCE [LARGE SCALE GENOMIC DNA]</scope>
    <source>
        <strain evidence="2 3">AP64</strain>
    </source>
</reference>
<evidence type="ECO:0008006" key="4">
    <source>
        <dbReference type="Google" id="ProtNLM"/>
    </source>
</evidence>
<dbReference type="KEGG" id="gph:GEMMAAP_11925"/>
<organism evidence="2 3">
    <name type="scientific">Gemmatimonas phototrophica</name>
    <dbReference type="NCBI Taxonomy" id="1379270"/>
    <lineage>
        <taxon>Bacteria</taxon>
        <taxon>Pseudomonadati</taxon>
        <taxon>Gemmatimonadota</taxon>
        <taxon>Gemmatimonadia</taxon>
        <taxon>Gemmatimonadales</taxon>
        <taxon>Gemmatimonadaceae</taxon>
        <taxon>Gemmatimonas</taxon>
    </lineage>
</organism>
<evidence type="ECO:0000256" key="1">
    <source>
        <dbReference type="ARBA" id="ARBA00008591"/>
    </source>
</evidence>
<dbReference type="RefSeq" id="WP_026849579.1">
    <property type="nucleotide sequence ID" value="NZ_CP011454.1"/>
</dbReference>
<proteinExistence type="inferred from homology"/>